<dbReference type="RefSeq" id="WP_155734758.1">
    <property type="nucleotide sequence ID" value="NZ_CP015421.1"/>
</dbReference>
<sequence length="150" mass="16418">MPAKYEYRVLPAPERGRRGRGLKGPAERFAHALEETMNEMAAEGWIYLRAESLPSEDRQGLFGGRSRALRNVLVFRRAREAEANRDAGRKEGRDPAFHHGSPEEIAASAAASVQALPERTYPPLGAPSRGSVPPRPEHALGGAPPRSDED</sequence>
<organism evidence="2 3">
    <name type="scientific">Rhodovulum sulfidophilum</name>
    <name type="common">Rhodobacter sulfidophilus</name>
    <dbReference type="NCBI Taxonomy" id="35806"/>
    <lineage>
        <taxon>Bacteria</taxon>
        <taxon>Pseudomonadati</taxon>
        <taxon>Pseudomonadota</taxon>
        <taxon>Alphaproteobacteria</taxon>
        <taxon>Rhodobacterales</taxon>
        <taxon>Paracoccaceae</taxon>
        <taxon>Rhodovulum</taxon>
    </lineage>
</organism>
<gene>
    <name evidence="2" type="ORF">JMM60_17465</name>
</gene>
<evidence type="ECO:0000313" key="3">
    <source>
        <dbReference type="Proteomes" id="UP000604473"/>
    </source>
</evidence>
<evidence type="ECO:0000256" key="1">
    <source>
        <dbReference type="SAM" id="MobiDB-lite"/>
    </source>
</evidence>
<dbReference type="EMBL" id="JAESJJ010000029">
    <property type="protein sequence ID" value="MBL3610553.1"/>
    <property type="molecule type" value="Genomic_DNA"/>
</dbReference>
<keyword evidence="3" id="KW-1185">Reference proteome</keyword>
<dbReference type="Proteomes" id="UP000604473">
    <property type="component" value="Unassembled WGS sequence"/>
</dbReference>
<feature type="region of interest" description="Disordered" evidence="1">
    <location>
        <begin position="79"/>
        <end position="150"/>
    </location>
</feature>
<proteinExistence type="predicted"/>
<protein>
    <submittedName>
        <fullName evidence="2">DUF4177 domain-containing protein</fullName>
    </submittedName>
</protein>
<name>A0ABS1RY34_RHOSU</name>
<evidence type="ECO:0000313" key="2">
    <source>
        <dbReference type="EMBL" id="MBL3610553.1"/>
    </source>
</evidence>
<comment type="caution">
    <text evidence="2">The sequence shown here is derived from an EMBL/GenBank/DDBJ whole genome shotgun (WGS) entry which is preliminary data.</text>
</comment>
<reference evidence="2 3" key="1">
    <citation type="submission" date="2021-01" db="EMBL/GenBank/DDBJ databases">
        <title>Draft genomes of Rhodovulum sulfidophilum.</title>
        <authorList>
            <person name="Guzman M.S."/>
        </authorList>
    </citation>
    <scope>NUCLEOTIDE SEQUENCE [LARGE SCALE GENOMIC DNA]</scope>
    <source>
        <strain evidence="2 3">AB35</strain>
    </source>
</reference>
<accession>A0ABS1RY34</accession>
<feature type="compositionally biased region" description="Basic and acidic residues" evidence="1">
    <location>
        <begin position="79"/>
        <end position="102"/>
    </location>
</feature>
<dbReference type="GeneID" id="93539209"/>